<evidence type="ECO:0000256" key="5">
    <source>
        <dbReference type="ARBA" id="ARBA00023136"/>
    </source>
</evidence>
<keyword evidence="3 6" id="KW-0812">Transmembrane</keyword>
<dbReference type="KEGG" id="hazt:108682355"/>
<organism evidence="8 9">
    <name type="scientific">Hyalella azteca</name>
    <name type="common">Amphipod</name>
    <dbReference type="NCBI Taxonomy" id="294128"/>
    <lineage>
        <taxon>Eukaryota</taxon>
        <taxon>Metazoa</taxon>
        <taxon>Ecdysozoa</taxon>
        <taxon>Arthropoda</taxon>
        <taxon>Crustacea</taxon>
        <taxon>Multicrustacea</taxon>
        <taxon>Malacostraca</taxon>
        <taxon>Eumalacostraca</taxon>
        <taxon>Peracarida</taxon>
        <taxon>Amphipoda</taxon>
        <taxon>Senticaudata</taxon>
        <taxon>Talitrida</taxon>
        <taxon>Talitroidea</taxon>
        <taxon>Hyalellidae</taxon>
        <taxon>Hyalella</taxon>
    </lineage>
</organism>
<evidence type="ECO:0000256" key="4">
    <source>
        <dbReference type="ARBA" id="ARBA00022989"/>
    </source>
</evidence>
<feature type="transmembrane region" description="Helical" evidence="6">
    <location>
        <begin position="17"/>
        <end position="38"/>
    </location>
</feature>
<feature type="transmembrane region" description="Helical" evidence="6">
    <location>
        <begin position="554"/>
        <end position="572"/>
    </location>
</feature>
<feature type="transmembrane region" description="Helical" evidence="6">
    <location>
        <begin position="44"/>
        <end position="64"/>
    </location>
</feature>
<keyword evidence="8" id="KW-1185">Reference proteome</keyword>
<dbReference type="OrthoDB" id="10029266at2759"/>
<dbReference type="AlphaFoldDB" id="A0A8B7PLC2"/>
<keyword evidence="5 6" id="KW-0472">Membrane</keyword>
<sequence length="616" mass="67444">MGGVECSKATLPIKVHYFLFFAGLVPVLPFLMVVGQQLGVPLSVQGAVTGITLLMVVFIKPLIAAAADSFPSFRKFIFILLLVFMTIFYSSIYFIKPFKAPDEKSYDVSFVSVFRLPEEFPRDLQLHTNDIYEDKEVSLAERMPKPENFYLDINVGVEDTSWPPGTIINCCSGSCVEGTNYLSQSELCFRLNFTGLQQEAEVPHPSNEVSAGNAVNDIYVALNACVSCTLVHHKIWACSVETSSPRDAATMRRIQECAKRADVSYSIWSQPDFYAFCFLILGATVMFSTANSVSDAICIDCVGVHGDYGSQRAWGSVGWATFGLVSGALVDWWSADSVVKSYSPAFLLALLIGLADIAVSSCTLKVPKLEQNPAVWRHLKPLIKRPEFLVFLLFVILNGCFDGIVATYIFVLQEEIAAGTPTMNHMKLLQGLTIVCQSASEVPFMFICDRLTKKYNPERLSTIVYGLYSIRLLCLGLLGYFGHAWLTLPVELLNGPCYGFGYTAIVMYAGRIAPPGTSATVQSVTNICYEALGYSIASVLGGIIIQRLGGATNYIIFGVAALAVCGLHWLTFTKFIVNNVNTDGKNEKICAMENGTSENASSLLDKDTENTATTSK</sequence>
<evidence type="ECO:0000256" key="6">
    <source>
        <dbReference type="SAM" id="Phobius"/>
    </source>
</evidence>
<dbReference type="PANTHER" id="PTHR16172:SF37">
    <property type="entry name" value="RE36877P"/>
    <property type="match status" value="1"/>
</dbReference>
<accession>A0A8B7PLC2</accession>
<name>A0A8B7PLC2_HYAAZ</name>
<dbReference type="InterPro" id="IPR036259">
    <property type="entry name" value="MFS_trans_sf"/>
</dbReference>
<feature type="domain" description="Major facilitator superfamily associated" evidence="7">
    <location>
        <begin position="13"/>
        <end position="552"/>
    </location>
</feature>
<dbReference type="GeneID" id="108682355"/>
<evidence type="ECO:0000256" key="3">
    <source>
        <dbReference type="ARBA" id="ARBA00022692"/>
    </source>
</evidence>
<feature type="transmembrane region" description="Helical" evidence="6">
    <location>
        <begin position="531"/>
        <end position="548"/>
    </location>
</feature>
<dbReference type="OMA" id="ISWIPNP"/>
<dbReference type="Proteomes" id="UP000694843">
    <property type="component" value="Unplaced"/>
</dbReference>
<protein>
    <submittedName>
        <fullName evidence="9">Major facilitator superfamily domain-containing protein 6</fullName>
    </submittedName>
</protein>
<feature type="transmembrane region" description="Helical" evidence="6">
    <location>
        <begin position="345"/>
        <end position="367"/>
    </location>
</feature>
<evidence type="ECO:0000313" key="8">
    <source>
        <dbReference type="Proteomes" id="UP000694843"/>
    </source>
</evidence>
<feature type="transmembrane region" description="Helical" evidence="6">
    <location>
        <begin position="313"/>
        <end position="333"/>
    </location>
</feature>
<evidence type="ECO:0000256" key="2">
    <source>
        <dbReference type="ARBA" id="ARBA00005241"/>
    </source>
</evidence>
<feature type="transmembrane region" description="Helical" evidence="6">
    <location>
        <begin position="273"/>
        <end position="293"/>
    </location>
</feature>
<dbReference type="SUPFAM" id="SSF103473">
    <property type="entry name" value="MFS general substrate transporter"/>
    <property type="match status" value="1"/>
</dbReference>
<dbReference type="Gene3D" id="1.20.1250.20">
    <property type="entry name" value="MFS general substrate transporter like domains"/>
    <property type="match status" value="2"/>
</dbReference>
<evidence type="ECO:0000313" key="9">
    <source>
        <dbReference type="RefSeq" id="XP_018026989.2"/>
    </source>
</evidence>
<feature type="transmembrane region" description="Helical" evidence="6">
    <location>
        <begin position="463"/>
        <end position="486"/>
    </location>
</feature>
<reference evidence="9" key="1">
    <citation type="submission" date="2025-08" db="UniProtKB">
        <authorList>
            <consortium name="RefSeq"/>
        </authorList>
    </citation>
    <scope>IDENTIFICATION</scope>
    <source>
        <tissue evidence="9">Whole organism</tissue>
    </source>
</reference>
<dbReference type="Pfam" id="PF12832">
    <property type="entry name" value="MFS_1_like"/>
    <property type="match status" value="1"/>
</dbReference>
<feature type="transmembrane region" description="Helical" evidence="6">
    <location>
        <begin position="492"/>
        <end position="510"/>
    </location>
</feature>
<evidence type="ECO:0000256" key="1">
    <source>
        <dbReference type="ARBA" id="ARBA00004141"/>
    </source>
</evidence>
<feature type="transmembrane region" description="Helical" evidence="6">
    <location>
        <begin position="431"/>
        <end position="451"/>
    </location>
</feature>
<feature type="transmembrane region" description="Helical" evidence="6">
    <location>
        <begin position="388"/>
        <end position="411"/>
    </location>
</feature>
<feature type="transmembrane region" description="Helical" evidence="6">
    <location>
        <begin position="76"/>
        <end position="95"/>
    </location>
</feature>
<dbReference type="PANTHER" id="PTHR16172">
    <property type="entry name" value="MAJOR FACILITATOR SUPERFAMILY DOMAIN-CONTAINING PROTEIN 6-LIKE"/>
    <property type="match status" value="1"/>
</dbReference>
<dbReference type="RefSeq" id="XP_018026989.2">
    <property type="nucleotide sequence ID" value="XM_018171500.2"/>
</dbReference>
<dbReference type="InterPro" id="IPR024989">
    <property type="entry name" value="MFS_assoc_dom"/>
</dbReference>
<dbReference type="GO" id="GO:0016020">
    <property type="term" value="C:membrane"/>
    <property type="evidence" value="ECO:0007669"/>
    <property type="project" value="UniProtKB-SubCell"/>
</dbReference>
<gene>
    <name evidence="9" type="primary">LOC108682355</name>
</gene>
<keyword evidence="4 6" id="KW-1133">Transmembrane helix</keyword>
<comment type="similarity">
    <text evidence="2">Belongs to the major facilitator superfamily. MFSD6 family.</text>
</comment>
<proteinExistence type="inferred from homology"/>
<dbReference type="InterPro" id="IPR051717">
    <property type="entry name" value="MFS_MFSD6"/>
</dbReference>
<evidence type="ECO:0000259" key="7">
    <source>
        <dbReference type="Pfam" id="PF12832"/>
    </source>
</evidence>
<comment type="subcellular location">
    <subcellularLocation>
        <location evidence="1">Membrane</location>
        <topology evidence="1">Multi-pass membrane protein</topology>
    </subcellularLocation>
</comment>